<name>A0A640WBF6_9GAMM</name>
<dbReference type="AlphaFoldDB" id="A0A640WBF6"/>
<gene>
    <name evidence="3" type="ORF">F0A16_16525</name>
</gene>
<comment type="caution">
    <text evidence="3">The sequence shown here is derived from an EMBL/GenBank/DDBJ whole genome shotgun (WGS) entry which is preliminary data.</text>
</comment>
<organism evidence="3 4">
    <name type="scientific">Salinicola corii</name>
    <dbReference type="NCBI Taxonomy" id="2606937"/>
    <lineage>
        <taxon>Bacteria</taxon>
        <taxon>Pseudomonadati</taxon>
        <taxon>Pseudomonadota</taxon>
        <taxon>Gammaproteobacteria</taxon>
        <taxon>Oceanospirillales</taxon>
        <taxon>Halomonadaceae</taxon>
        <taxon>Salinicola</taxon>
    </lineage>
</organism>
<dbReference type="InterPro" id="IPR013046">
    <property type="entry name" value="GpV/Gp45"/>
</dbReference>
<reference evidence="3 4" key="1">
    <citation type="submission" date="2019-08" db="EMBL/GenBank/DDBJ databases">
        <title>Bioinformatics analysis of the strain L3 and L5.</title>
        <authorList>
            <person name="Li X."/>
        </authorList>
    </citation>
    <scope>NUCLEOTIDE SEQUENCE [LARGE SCALE GENOMIC DNA]</scope>
    <source>
        <strain evidence="3 4">L3</strain>
    </source>
</reference>
<evidence type="ECO:0000256" key="1">
    <source>
        <dbReference type="SAM" id="MobiDB-lite"/>
    </source>
</evidence>
<evidence type="ECO:0000313" key="3">
    <source>
        <dbReference type="EMBL" id="KAA0016678.1"/>
    </source>
</evidence>
<dbReference type="Proteomes" id="UP000466024">
    <property type="component" value="Unassembled WGS sequence"/>
</dbReference>
<dbReference type="Gene3D" id="2.40.50.230">
    <property type="entry name" value="Gp5 N-terminal domain"/>
    <property type="match status" value="1"/>
</dbReference>
<dbReference type="Gene3D" id="6.20.150.10">
    <property type="match status" value="1"/>
</dbReference>
<dbReference type="EMBL" id="VTPX01000010">
    <property type="protein sequence ID" value="KAA0016678.1"/>
    <property type="molecule type" value="Genomic_DNA"/>
</dbReference>
<keyword evidence="4" id="KW-1185">Reference proteome</keyword>
<feature type="region of interest" description="Disordered" evidence="1">
    <location>
        <begin position="185"/>
        <end position="213"/>
    </location>
</feature>
<dbReference type="NCBIfam" id="TIGR01644">
    <property type="entry name" value="phage_P2_V"/>
    <property type="match status" value="1"/>
</dbReference>
<protein>
    <submittedName>
        <fullName evidence="3">Phage baseplate assembly protein V</fullName>
    </submittedName>
</protein>
<dbReference type="InterPro" id="IPR037026">
    <property type="entry name" value="Vgr_OB-fold_dom_sf"/>
</dbReference>
<dbReference type="Pfam" id="PF04717">
    <property type="entry name" value="Phage_base_V"/>
    <property type="match status" value="1"/>
</dbReference>
<evidence type="ECO:0000259" key="2">
    <source>
        <dbReference type="Pfam" id="PF04717"/>
    </source>
</evidence>
<accession>A0A640WBF6</accession>
<dbReference type="RefSeq" id="WP_149436479.1">
    <property type="nucleotide sequence ID" value="NZ_VTPX01000010.1"/>
</dbReference>
<evidence type="ECO:0000313" key="4">
    <source>
        <dbReference type="Proteomes" id="UP000466024"/>
    </source>
</evidence>
<dbReference type="InterPro" id="IPR006531">
    <property type="entry name" value="Gp5/Vgr_OB"/>
</dbReference>
<feature type="domain" description="Gp5/Type VI secretion system Vgr protein OB-fold" evidence="2">
    <location>
        <begin position="17"/>
        <end position="82"/>
    </location>
</feature>
<proteinExistence type="predicted"/>
<sequence length="213" mass="22249">MHNAAELLRLINNLIRYGTIAEIDHGAVRVRVRSGDALTDWIRWQEQRAGKTRTWNPPSLGEQVVLLAPGGELRAASVLMSLNTLATPPPSLDPNVTMIELPDGAVIRYDHGTSHLQATLPGTATIEAGGGVTVNTAATLTATAAGGATINANVVINGNLTLNGNLSQPSGQTATMAGDVKFTGSVTSNGKDISSHHKHDHIQRGGDESGEVV</sequence>